<evidence type="ECO:0000313" key="2">
    <source>
        <dbReference type="EMBL" id="GFH24256.1"/>
    </source>
</evidence>
<accession>A0A699ZZH2</accession>
<feature type="region of interest" description="Disordered" evidence="1">
    <location>
        <begin position="30"/>
        <end position="53"/>
    </location>
</feature>
<gene>
    <name evidence="2" type="ORF">HaLaN_22016</name>
</gene>
<sequence length="71" mass="7407">TKVTASTTRSAAVRLHTSNCAIALGRPQPRQVSAAYRKEGEGEGTSAADPPGSYLDIDLRTGLPHFKSPAA</sequence>
<evidence type="ECO:0000313" key="3">
    <source>
        <dbReference type="Proteomes" id="UP000485058"/>
    </source>
</evidence>
<comment type="caution">
    <text evidence="2">The sequence shown here is derived from an EMBL/GenBank/DDBJ whole genome shotgun (WGS) entry which is preliminary data.</text>
</comment>
<feature type="non-terminal residue" evidence="2">
    <location>
        <position position="1"/>
    </location>
</feature>
<evidence type="ECO:0000256" key="1">
    <source>
        <dbReference type="SAM" id="MobiDB-lite"/>
    </source>
</evidence>
<proteinExistence type="predicted"/>
<dbReference type="EMBL" id="BLLF01002484">
    <property type="protein sequence ID" value="GFH24256.1"/>
    <property type="molecule type" value="Genomic_DNA"/>
</dbReference>
<keyword evidence="3" id="KW-1185">Reference proteome</keyword>
<organism evidence="2 3">
    <name type="scientific">Haematococcus lacustris</name>
    <name type="common">Green alga</name>
    <name type="synonym">Haematococcus pluvialis</name>
    <dbReference type="NCBI Taxonomy" id="44745"/>
    <lineage>
        <taxon>Eukaryota</taxon>
        <taxon>Viridiplantae</taxon>
        <taxon>Chlorophyta</taxon>
        <taxon>core chlorophytes</taxon>
        <taxon>Chlorophyceae</taxon>
        <taxon>CS clade</taxon>
        <taxon>Chlamydomonadales</taxon>
        <taxon>Haematococcaceae</taxon>
        <taxon>Haematococcus</taxon>
    </lineage>
</organism>
<dbReference type="Proteomes" id="UP000485058">
    <property type="component" value="Unassembled WGS sequence"/>
</dbReference>
<protein>
    <submittedName>
        <fullName evidence="2">Uncharacterized protein</fullName>
    </submittedName>
</protein>
<name>A0A699ZZH2_HAELA</name>
<dbReference type="AlphaFoldDB" id="A0A699ZZH2"/>
<reference evidence="2 3" key="1">
    <citation type="submission" date="2020-02" db="EMBL/GenBank/DDBJ databases">
        <title>Draft genome sequence of Haematococcus lacustris strain NIES-144.</title>
        <authorList>
            <person name="Morimoto D."/>
            <person name="Nakagawa S."/>
            <person name="Yoshida T."/>
            <person name="Sawayama S."/>
        </authorList>
    </citation>
    <scope>NUCLEOTIDE SEQUENCE [LARGE SCALE GENOMIC DNA]</scope>
    <source>
        <strain evidence="2 3">NIES-144</strain>
    </source>
</reference>